<dbReference type="Pfam" id="PF00415">
    <property type="entry name" value="RCC1"/>
    <property type="match status" value="1"/>
</dbReference>
<name>Q23E76_TETTS</name>
<evidence type="ECO:0000256" key="4">
    <source>
        <dbReference type="SAM" id="MobiDB-lite"/>
    </source>
</evidence>
<feature type="repeat" description="RCC1" evidence="2">
    <location>
        <begin position="386"/>
        <end position="438"/>
    </location>
</feature>
<dbReference type="Proteomes" id="UP000009168">
    <property type="component" value="Unassembled WGS sequence"/>
</dbReference>
<evidence type="ECO:0000256" key="3">
    <source>
        <dbReference type="SAM" id="Coils"/>
    </source>
</evidence>
<dbReference type="InParanoid" id="Q23E76"/>
<feature type="coiled-coil region" evidence="3">
    <location>
        <begin position="1312"/>
        <end position="1362"/>
    </location>
</feature>
<feature type="compositionally biased region" description="Low complexity" evidence="4">
    <location>
        <begin position="863"/>
        <end position="877"/>
    </location>
</feature>
<dbReference type="InterPro" id="IPR053035">
    <property type="entry name" value="Mitochondrial_GEF_domain"/>
</dbReference>
<organism evidence="6 7">
    <name type="scientific">Tetrahymena thermophila (strain SB210)</name>
    <dbReference type="NCBI Taxonomy" id="312017"/>
    <lineage>
        <taxon>Eukaryota</taxon>
        <taxon>Sar</taxon>
        <taxon>Alveolata</taxon>
        <taxon>Ciliophora</taxon>
        <taxon>Intramacronucleata</taxon>
        <taxon>Oligohymenophorea</taxon>
        <taxon>Hymenostomatida</taxon>
        <taxon>Tetrahymenina</taxon>
        <taxon>Tetrahymenidae</taxon>
        <taxon>Tetrahymena</taxon>
    </lineage>
</organism>
<dbReference type="GO" id="GO:0070131">
    <property type="term" value="P:positive regulation of mitochondrial translation"/>
    <property type="evidence" value="ECO:0007669"/>
    <property type="project" value="TreeGrafter"/>
</dbReference>
<feature type="compositionally biased region" description="Polar residues" evidence="4">
    <location>
        <begin position="566"/>
        <end position="580"/>
    </location>
</feature>
<dbReference type="InterPro" id="IPR009091">
    <property type="entry name" value="RCC1/BLIP-II"/>
</dbReference>
<keyword evidence="7" id="KW-1185">Reference proteome</keyword>
<evidence type="ECO:0000313" key="7">
    <source>
        <dbReference type="Proteomes" id="UP000009168"/>
    </source>
</evidence>
<dbReference type="PROSITE" id="PS50012">
    <property type="entry name" value="RCC1_3"/>
    <property type="match status" value="6"/>
</dbReference>
<dbReference type="HOGENOM" id="CLU_255228_0_0_1"/>
<evidence type="ECO:0000259" key="5">
    <source>
        <dbReference type="Pfam" id="PF25390"/>
    </source>
</evidence>
<reference evidence="7" key="1">
    <citation type="journal article" date="2006" name="PLoS Biol.">
        <title>Macronuclear genome sequence of the ciliate Tetrahymena thermophila, a model eukaryote.</title>
        <authorList>
            <person name="Eisen J.A."/>
            <person name="Coyne R.S."/>
            <person name="Wu M."/>
            <person name="Wu D."/>
            <person name="Thiagarajan M."/>
            <person name="Wortman J.R."/>
            <person name="Badger J.H."/>
            <person name="Ren Q."/>
            <person name="Amedeo P."/>
            <person name="Jones K.M."/>
            <person name="Tallon L.J."/>
            <person name="Delcher A.L."/>
            <person name="Salzberg S.L."/>
            <person name="Silva J.C."/>
            <person name="Haas B.J."/>
            <person name="Majoros W.H."/>
            <person name="Farzad M."/>
            <person name="Carlton J.M."/>
            <person name="Smith R.K. Jr."/>
            <person name="Garg J."/>
            <person name="Pearlman R.E."/>
            <person name="Karrer K.M."/>
            <person name="Sun L."/>
            <person name="Manning G."/>
            <person name="Elde N.C."/>
            <person name="Turkewitz A.P."/>
            <person name="Asai D.J."/>
            <person name="Wilkes D.E."/>
            <person name="Wang Y."/>
            <person name="Cai H."/>
            <person name="Collins K."/>
            <person name="Stewart B.A."/>
            <person name="Lee S.R."/>
            <person name="Wilamowska K."/>
            <person name="Weinberg Z."/>
            <person name="Ruzzo W.L."/>
            <person name="Wloga D."/>
            <person name="Gaertig J."/>
            <person name="Frankel J."/>
            <person name="Tsao C.-C."/>
            <person name="Gorovsky M.A."/>
            <person name="Keeling P.J."/>
            <person name="Waller R.F."/>
            <person name="Patron N.J."/>
            <person name="Cherry J.M."/>
            <person name="Stover N.A."/>
            <person name="Krieger C.J."/>
            <person name="del Toro C."/>
            <person name="Ryder H.F."/>
            <person name="Williamson S.C."/>
            <person name="Barbeau R.A."/>
            <person name="Hamilton E.P."/>
            <person name="Orias E."/>
        </authorList>
    </citation>
    <scope>NUCLEOTIDE SEQUENCE [LARGE SCALE GENOMIC DNA]</scope>
    <source>
        <strain evidence="7">SB210</strain>
    </source>
</reference>
<dbReference type="InterPro" id="IPR058923">
    <property type="entry name" value="RCC1-like_dom"/>
</dbReference>
<dbReference type="STRING" id="312017.Q23E76"/>
<dbReference type="PANTHER" id="PTHR46337">
    <property type="entry name" value="RCC1-LIKE G EXCHANGING FACTOR-LIKE PROTEIN"/>
    <property type="match status" value="1"/>
</dbReference>
<dbReference type="eggNOG" id="KOG0941">
    <property type="taxonomic scope" value="Eukaryota"/>
</dbReference>
<dbReference type="Pfam" id="PF25390">
    <property type="entry name" value="WD40_RLD"/>
    <property type="match status" value="1"/>
</dbReference>
<proteinExistence type="predicted"/>
<dbReference type="PRINTS" id="PR00633">
    <property type="entry name" value="RCCNDNSATION"/>
</dbReference>
<evidence type="ECO:0000256" key="2">
    <source>
        <dbReference type="PROSITE-ProRule" id="PRU00235"/>
    </source>
</evidence>
<dbReference type="GO" id="GO:0005743">
    <property type="term" value="C:mitochondrial inner membrane"/>
    <property type="evidence" value="ECO:0007669"/>
    <property type="project" value="TreeGrafter"/>
</dbReference>
<keyword evidence="1" id="KW-0677">Repeat</keyword>
<feature type="domain" description="RCC1-like" evidence="5">
    <location>
        <begin position="59"/>
        <end position="336"/>
    </location>
</feature>
<gene>
    <name evidence="6" type="ORF">TTHERM_00718030</name>
</gene>
<dbReference type="EMBL" id="GG662649">
    <property type="protein sequence ID" value="EAR94877.2"/>
    <property type="molecule type" value="Genomic_DNA"/>
</dbReference>
<dbReference type="Gene3D" id="2.130.10.30">
    <property type="entry name" value="Regulator of chromosome condensation 1/beta-lactamase-inhibitor protein II"/>
    <property type="match status" value="2"/>
</dbReference>
<dbReference type="RefSeq" id="XP_001015122.2">
    <property type="nucleotide sequence ID" value="XM_001015122.2"/>
</dbReference>
<dbReference type="InterPro" id="IPR000408">
    <property type="entry name" value="Reg_chr_condens"/>
</dbReference>
<protein>
    <submittedName>
        <fullName evidence="6">Chromosome condensation regulator RCC1 repeat protein</fullName>
    </submittedName>
</protein>
<feature type="region of interest" description="Disordered" evidence="4">
    <location>
        <begin position="566"/>
        <end position="585"/>
    </location>
</feature>
<dbReference type="PROSITE" id="PS00626">
    <property type="entry name" value="RCC1_2"/>
    <property type="match status" value="1"/>
</dbReference>
<evidence type="ECO:0000313" key="6">
    <source>
        <dbReference type="EMBL" id="EAR94877.2"/>
    </source>
</evidence>
<feature type="region of interest" description="Disordered" evidence="4">
    <location>
        <begin position="1250"/>
        <end position="1274"/>
    </location>
</feature>
<feature type="repeat" description="RCC1" evidence="2">
    <location>
        <begin position="273"/>
        <end position="328"/>
    </location>
</feature>
<keyword evidence="3" id="KW-0175">Coiled coil</keyword>
<feature type="region of interest" description="Disordered" evidence="4">
    <location>
        <begin position="858"/>
        <end position="877"/>
    </location>
</feature>
<evidence type="ECO:0000256" key="1">
    <source>
        <dbReference type="ARBA" id="ARBA00022737"/>
    </source>
</evidence>
<dbReference type="GeneID" id="7844248"/>
<sequence length="1383" mass="159988">MQFNNQQQKEKIFNSQIEFEQNADSNQQNEFIRSDENVQEQNDEQFNTNQTYQTNQVVKYNEIFVFGSNKYGQIGLSEKNAGKNFCIPRFCHFNIVFTSVSCGSHHSILLTQDGYAYSIGSNIYGQLGADTNQINYSYTPTLIQKLQDYIITKVVSGAYHNIALTNENQLFSWGRNNEGQLGLGNLQAQCLYSPQQIQFDKKIVNVFSGWNHSFFITKQNELYSFGSGLYGQLGQGKCENSITPDKVLYHEKDQKIIKIACGETHSLLLSEQGQVFACGENQRGQLGLGRNKKVVLQPQYLSNENLFASESIIDIACGRFSVAITQKTQSLYAWGQFCDTDSNPIYTPQLVFSFNSQKEGKEQPEKNLVKKAVVGGDSCIILMKNGDLYSWGKNQFGECGQGDFENKSETFYPINFLKGKKVLTFHLGEAHTIVLGREVYSRNLAKMNNSDQSQQIFSNCNSHQEVALIEKSQSFICSDYMIDNNNNNESSNYSVQSSQYACQNNPNQNQNLNENHQQTSFIHSRQQSFQQNQSTASDKDALTSISQQKFQFQLAKTPNFLNENSSQFSQQYNSRQNHNSNQREKLSIVVREIERTHSPTESSTRNTNIQHYFNFGMNQNNTSYGQIQKNKQDFMLSPKNQLLQNNQKKQDNQQNQNNFKTDQQNLSFNQENLSFKESNQSFKENNQSFKEQNQSFKEQDLYFKEQSKNVYQEQLNIRGDKQSTQDINQSESEANLDQHQFNLISEKNNFFENFQQSLKQVNKQQISYFISDKAPNYFDQEIKQSELNTSNALVQDDNFEQNRSFQQQNTGNVRFLTPQPTAQSSANYETFSYQIGDQFINFPHFVNNTETININKQSQKPLSNQHHSSQSNNNFSQQASTINNQSNLKETNQDKIYELPLQIKQVSINQSQNNSSQQSQQTRVNKYLANNSEKSVDTTTCSTQNPLILQSQEFSENKLYFDEKHGNSIQVRNQINPCGQKFILENADMQQQQQNNKTNEFKFSNLNDKLNQMNSAFQGLIKKLALENNEINEQILKSLSQTSTTSKQLDERSNNTFTSSGKVLITNPSDASMAIVENQNFFTLETNPYTNNPSQNINSQNQNQNYQQSSHQHFSRDNINGIDFNSSQCCFQQELNEIELRNNLMHQQFDKQQKSIQEYLQNMKSCEQNEVEKQIIQQNISNNNDINYFQQKELIDQEIYRQQQELQEILFQQNNSILTSISKFKTEYQELQNDVNIRNKVKKLEQLLAKTEDSNHQQEQNQKRKFSGSEKENSQIFSKLNNSHQIQPQQQQQKQILQTKTNFEDQKFDSHIQNLSIQLSQKERDVADLQLNLADKEVQISALQLKNNIQQLQNEQMKQQLEKALSIIENFQLFSNNFAKLRQ</sequence>
<dbReference type="OrthoDB" id="10256179at2759"/>
<dbReference type="GO" id="GO:0019843">
    <property type="term" value="F:rRNA binding"/>
    <property type="evidence" value="ECO:0007669"/>
    <property type="project" value="TreeGrafter"/>
</dbReference>
<dbReference type="GO" id="GO:0005085">
    <property type="term" value="F:guanyl-nucleotide exchange factor activity"/>
    <property type="evidence" value="ECO:0007669"/>
    <property type="project" value="TreeGrafter"/>
</dbReference>
<feature type="repeat" description="RCC1" evidence="2">
    <location>
        <begin position="168"/>
        <end position="219"/>
    </location>
</feature>
<dbReference type="PANTHER" id="PTHR46337:SF1">
    <property type="entry name" value="RCC1-LIKE G EXCHANGING FACTOR-LIKE PROTEIN"/>
    <property type="match status" value="1"/>
</dbReference>
<dbReference type="SUPFAM" id="SSF50985">
    <property type="entry name" value="RCC1/BLIP-II"/>
    <property type="match status" value="1"/>
</dbReference>
<feature type="repeat" description="RCC1" evidence="2">
    <location>
        <begin position="114"/>
        <end position="167"/>
    </location>
</feature>
<accession>Q23E76</accession>
<dbReference type="KEGG" id="tet:TTHERM_00718030"/>
<feature type="repeat" description="RCC1" evidence="2">
    <location>
        <begin position="220"/>
        <end position="272"/>
    </location>
</feature>
<feature type="repeat" description="RCC1" evidence="2">
    <location>
        <begin position="61"/>
        <end position="113"/>
    </location>
</feature>